<evidence type="ECO:0000256" key="10">
    <source>
        <dbReference type="SAM" id="Phobius"/>
    </source>
</evidence>
<evidence type="ECO:0000256" key="2">
    <source>
        <dbReference type="ARBA" id="ARBA00022448"/>
    </source>
</evidence>
<evidence type="ECO:0000256" key="7">
    <source>
        <dbReference type="ARBA" id="ARBA00038151"/>
    </source>
</evidence>
<evidence type="ECO:0000313" key="11">
    <source>
        <dbReference type="EMBL" id="QMV75505.1"/>
    </source>
</evidence>
<evidence type="ECO:0000256" key="1">
    <source>
        <dbReference type="ARBA" id="ARBA00004651"/>
    </source>
</evidence>
<comment type="subcellular location">
    <subcellularLocation>
        <location evidence="1 9">Cell membrane</location>
        <topology evidence="1 9">Multi-pass membrane protein</topology>
    </subcellularLocation>
</comment>
<dbReference type="InterPro" id="IPR000390">
    <property type="entry name" value="Small_drug/metabolite_transptr"/>
</dbReference>
<feature type="transmembrane region" description="Helical" evidence="10">
    <location>
        <begin position="84"/>
        <end position="102"/>
    </location>
</feature>
<dbReference type="Proteomes" id="UP000515240">
    <property type="component" value="Chromosome"/>
</dbReference>
<dbReference type="SUPFAM" id="SSF103481">
    <property type="entry name" value="Multidrug resistance efflux transporter EmrE"/>
    <property type="match status" value="1"/>
</dbReference>
<dbReference type="InterPro" id="IPR037185">
    <property type="entry name" value="EmrE-like"/>
</dbReference>
<evidence type="ECO:0000313" key="12">
    <source>
        <dbReference type="Proteomes" id="UP000515240"/>
    </source>
</evidence>
<evidence type="ECO:0000256" key="9">
    <source>
        <dbReference type="RuleBase" id="RU003942"/>
    </source>
</evidence>
<dbReference type="Pfam" id="PF00893">
    <property type="entry name" value="Multi_Drug_Res"/>
    <property type="match status" value="1"/>
</dbReference>
<dbReference type="GO" id="GO:0005886">
    <property type="term" value="C:plasma membrane"/>
    <property type="evidence" value="ECO:0007669"/>
    <property type="project" value="UniProtKB-SubCell"/>
</dbReference>
<keyword evidence="12" id="KW-1185">Reference proteome</keyword>
<keyword evidence="4 9" id="KW-0812">Transmembrane</keyword>
<dbReference type="EMBL" id="CP058554">
    <property type="protein sequence ID" value="QMV75505.1"/>
    <property type="molecule type" value="Genomic_DNA"/>
</dbReference>
<keyword evidence="5 10" id="KW-1133">Transmembrane helix</keyword>
<evidence type="ECO:0000256" key="3">
    <source>
        <dbReference type="ARBA" id="ARBA00022475"/>
    </source>
</evidence>
<evidence type="ECO:0000256" key="4">
    <source>
        <dbReference type="ARBA" id="ARBA00022692"/>
    </source>
</evidence>
<dbReference type="GO" id="GO:0022857">
    <property type="term" value="F:transmembrane transporter activity"/>
    <property type="evidence" value="ECO:0007669"/>
    <property type="project" value="InterPro"/>
</dbReference>
<dbReference type="PANTHER" id="PTHR30561">
    <property type="entry name" value="SMR FAMILY PROTON-DEPENDENT DRUG EFFLUX TRANSPORTER SUGE"/>
    <property type="match status" value="1"/>
</dbReference>
<protein>
    <recommendedName>
        <fullName evidence="8">Guanidinium exporter</fullName>
    </recommendedName>
</protein>
<keyword evidence="3" id="KW-1003">Cell membrane</keyword>
<gene>
    <name evidence="11" type="ORF">HS961_23225</name>
</gene>
<dbReference type="AlphaFoldDB" id="A0A7G5END0"/>
<accession>A0A7G5END0</accession>
<reference evidence="11 12" key="1">
    <citation type="journal article" date="2020" name="G3 (Bethesda)">
        <title>CeMbio - The Caenorhabditis elegans Microbiome Resource.</title>
        <authorList>
            <person name="Dirksen P."/>
            <person name="Assie A."/>
            <person name="Zimmermann J."/>
            <person name="Zhang F."/>
            <person name="Tietje A.M."/>
            <person name="Marsh S.A."/>
            <person name="Felix M.A."/>
            <person name="Shapira M."/>
            <person name="Kaleta C."/>
            <person name="Schulenburg H."/>
            <person name="Samuel B."/>
        </authorList>
    </citation>
    <scope>NUCLEOTIDE SEQUENCE [LARGE SCALE GENOMIC DNA]</scope>
    <source>
        <strain evidence="11 12">BIGb0172</strain>
    </source>
</reference>
<sequence>MAWVYLLVAGVLEVVWAFTMKQSNGFTNIKYSAITLVAMIASFGLLSVAMRSLPLGTAYTIWTGIGAVGAFIVGITVLGEALTPMRVVAALLIVSGLVLMKLSSS</sequence>
<evidence type="ECO:0000256" key="6">
    <source>
        <dbReference type="ARBA" id="ARBA00023136"/>
    </source>
</evidence>
<keyword evidence="2" id="KW-0813">Transport</keyword>
<dbReference type="Gene3D" id="1.10.3730.20">
    <property type="match status" value="1"/>
</dbReference>
<feature type="transmembrane region" description="Helical" evidence="10">
    <location>
        <begin position="57"/>
        <end position="78"/>
    </location>
</feature>
<dbReference type="GO" id="GO:1990961">
    <property type="term" value="P:xenobiotic detoxification by transmembrane export across the plasma membrane"/>
    <property type="evidence" value="ECO:0007669"/>
    <property type="project" value="UniProtKB-ARBA"/>
</dbReference>
<name>A0A7G5END0_9BURK</name>
<dbReference type="FunFam" id="1.10.3730.20:FF:000001">
    <property type="entry name" value="Quaternary ammonium compound resistance transporter SugE"/>
    <property type="match status" value="1"/>
</dbReference>
<dbReference type="KEGG" id="cpis:HS961_23225"/>
<keyword evidence="6 10" id="KW-0472">Membrane</keyword>
<evidence type="ECO:0000256" key="8">
    <source>
        <dbReference type="ARBA" id="ARBA00039168"/>
    </source>
</evidence>
<dbReference type="InterPro" id="IPR045324">
    <property type="entry name" value="Small_multidrug_res"/>
</dbReference>
<feature type="transmembrane region" description="Helical" evidence="10">
    <location>
        <begin position="33"/>
        <end position="50"/>
    </location>
</feature>
<proteinExistence type="inferred from homology"/>
<organism evidence="11 12">
    <name type="scientific">Comamonas piscis</name>
    <dbReference type="NCBI Taxonomy" id="1562974"/>
    <lineage>
        <taxon>Bacteria</taxon>
        <taxon>Pseudomonadati</taxon>
        <taxon>Pseudomonadota</taxon>
        <taxon>Betaproteobacteria</taxon>
        <taxon>Burkholderiales</taxon>
        <taxon>Comamonadaceae</taxon>
        <taxon>Comamonas</taxon>
    </lineage>
</organism>
<dbReference type="PANTHER" id="PTHR30561:SF0">
    <property type="entry name" value="GUANIDINIUM EXPORTER"/>
    <property type="match status" value="1"/>
</dbReference>
<comment type="similarity">
    <text evidence="7">Belongs to the drug/metabolite transporter (DMT) superfamily. Small multidrug resistance (SMR) (TC 2.A.7.1) family. Gdx/SugE subfamily.</text>
</comment>
<dbReference type="RefSeq" id="WP_182325756.1">
    <property type="nucleotide sequence ID" value="NZ_CP058554.1"/>
</dbReference>
<evidence type="ECO:0000256" key="5">
    <source>
        <dbReference type="ARBA" id="ARBA00022989"/>
    </source>
</evidence>